<sequence>MQPVQSGIMLPSLQQWFVSQVFSWRAGASVVWSLILLPALFFGFTLIAGFYPIHLITWITDWLWQMLSLMTWFHLFLIGITTAVIASLNSSYYAVVPTFYRTRLLTIGSMLHGRKIAHALGHAFAAALITWLFMRGLPKEYHNLTSICLIEGVNKEILCLNERYFFVVLHALFVGAIYSVVYFKCGNNCISFPIIQQTKFFKVKSFIVPVFIASSISAARRLGYYYILYFLFGGYLKTLLLSALGVQHSDVISFSSLWGMLDLSLLVTTWASGTLVLCTWNLALHIFKVYVTEPFQFPVESSFHDDRNRCLHQALSATHPLVKYLGFLDLWMLSQQSPKRRREIFSLSQPGGHPHNWNYVQTECMTVIEHHVNKLTLFNESRSQSYGSDRASNYTTAGVYHHAAKDSLKCQLMSPASQGQGIPRAATPYRAKSASPGQAGKYDWPYRYYNSHGTLVTGSVPVYKTWLHYKVYQIVEDFRRRPAVAYFISDLPETKTLEILCETQLCVWSIEALSHLVAASYGEDEYGVVQKDLSGIVSSLLELQAALDKHVKVMAPLQRRPSRSSAGYVDGSQRLVVLCSALKSSIYRIVTTFHSNLGGLVLIPEHRRKLQLFCDYKE</sequence>
<dbReference type="GeneID" id="106806001"/>
<comment type="subcellular location">
    <subcellularLocation>
        <location evidence="1">Nucleus membrane</location>
        <topology evidence="1">Multi-pass membrane protein</topology>
    </subcellularLocation>
    <subcellularLocation>
        <location evidence="2">Nucleus</location>
        <location evidence="2">Nuclear pore complex</location>
    </subcellularLocation>
</comment>
<evidence type="ECO:0000256" key="10">
    <source>
        <dbReference type="ARBA" id="ARBA00023132"/>
    </source>
</evidence>
<evidence type="ECO:0000256" key="1">
    <source>
        <dbReference type="ARBA" id="ARBA00004232"/>
    </source>
</evidence>
<evidence type="ECO:0000256" key="5">
    <source>
        <dbReference type="ARBA" id="ARBA00022692"/>
    </source>
</evidence>
<feature type="transmembrane region" description="Helical" evidence="13">
    <location>
        <begin position="73"/>
        <end position="95"/>
    </location>
</feature>
<evidence type="ECO:0000256" key="2">
    <source>
        <dbReference type="ARBA" id="ARBA00004567"/>
    </source>
</evidence>
<keyword evidence="14" id="KW-1185">Reference proteome</keyword>
<proteinExistence type="inferred from homology"/>
<reference evidence="15 16" key="1">
    <citation type="submission" date="2025-05" db="UniProtKB">
        <authorList>
            <consortium name="RefSeq"/>
        </authorList>
    </citation>
    <scope>IDENTIFICATION</scope>
</reference>
<evidence type="ECO:0000256" key="6">
    <source>
        <dbReference type="ARBA" id="ARBA00022816"/>
    </source>
</evidence>
<evidence type="ECO:0000256" key="13">
    <source>
        <dbReference type="SAM" id="Phobius"/>
    </source>
</evidence>
<dbReference type="Pfam" id="PF09531">
    <property type="entry name" value="Ndc1_Nup"/>
    <property type="match status" value="1"/>
</dbReference>
<keyword evidence="7" id="KW-0653">Protein transport</keyword>
<evidence type="ECO:0000256" key="8">
    <source>
        <dbReference type="ARBA" id="ARBA00022989"/>
    </source>
</evidence>
<evidence type="ECO:0000256" key="4">
    <source>
        <dbReference type="ARBA" id="ARBA00022448"/>
    </source>
</evidence>
<protein>
    <submittedName>
        <fullName evidence="15 16">Nucleoporin NDC1-like isoform X1</fullName>
    </submittedName>
</protein>
<gene>
    <name evidence="15 16 17 18" type="primary">LOC106806001</name>
</gene>
<name>A0ABM1DTN8_PRICU</name>
<evidence type="ECO:0000256" key="7">
    <source>
        <dbReference type="ARBA" id="ARBA00022927"/>
    </source>
</evidence>
<dbReference type="RefSeq" id="XP_014663313.1">
    <property type="nucleotide sequence ID" value="XM_014807827.1"/>
</dbReference>
<accession>A0ABM1DTN8</accession>
<keyword evidence="4" id="KW-0813">Transport</keyword>
<feature type="transmembrane region" description="Helical" evidence="13">
    <location>
        <begin position="164"/>
        <end position="183"/>
    </location>
</feature>
<evidence type="ECO:0000313" key="18">
    <source>
        <dbReference type="RefSeq" id="XP_014663313.1"/>
    </source>
</evidence>
<keyword evidence="6" id="KW-0509">mRNA transport</keyword>
<keyword evidence="11 13" id="KW-0472">Membrane</keyword>
<evidence type="ECO:0000256" key="11">
    <source>
        <dbReference type="ARBA" id="ARBA00023136"/>
    </source>
</evidence>
<keyword evidence="5 13" id="KW-0812">Transmembrane</keyword>
<dbReference type="RefSeq" id="XP_014663312.1">
    <property type="nucleotide sequence ID" value="XM_014807826.1"/>
</dbReference>
<evidence type="ECO:0000256" key="12">
    <source>
        <dbReference type="ARBA" id="ARBA00023242"/>
    </source>
</evidence>
<evidence type="ECO:0000313" key="16">
    <source>
        <dbReference type="RefSeq" id="XP_014663310.1"/>
    </source>
</evidence>
<dbReference type="RefSeq" id="XP_014663310.1">
    <property type="nucleotide sequence ID" value="XM_014807824.1"/>
</dbReference>
<keyword evidence="10" id="KW-0906">Nuclear pore complex</keyword>
<feature type="transmembrane region" description="Helical" evidence="13">
    <location>
        <begin position="116"/>
        <end position="134"/>
    </location>
</feature>
<feature type="transmembrane region" description="Helical" evidence="13">
    <location>
        <begin position="30"/>
        <end position="53"/>
    </location>
</feature>
<keyword evidence="8 13" id="KW-1133">Transmembrane helix</keyword>
<keyword evidence="9" id="KW-0811">Translocation</keyword>
<keyword evidence="12" id="KW-0539">Nucleus</keyword>
<evidence type="ECO:0000256" key="3">
    <source>
        <dbReference type="ARBA" id="ARBA00005760"/>
    </source>
</evidence>
<dbReference type="PANTHER" id="PTHR13269:SF6">
    <property type="entry name" value="NUCLEOPORIN NDC1"/>
    <property type="match status" value="1"/>
</dbReference>
<evidence type="ECO:0000313" key="15">
    <source>
        <dbReference type="RefSeq" id="XP_014663309.1"/>
    </source>
</evidence>
<comment type="similarity">
    <text evidence="3">Belongs to the NDC1 family.</text>
</comment>
<evidence type="ECO:0000313" key="14">
    <source>
        <dbReference type="Proteomes" id="UP000695022"/>
    </source>
</evidence>
<dbReference type="Proteomes" id="UP000695022">
    <property type="component" value="Unplaced"/>
</dbReference>
<dbReference type="PANTHER" id="PTHR13269">
    <property type="entry name" value="NUCLEOPORIN NDC1"/>
    <property type="match status" value="1"/>
</dbReference>
<organism evidence="14 15">
    <name type="scientific">Priapulus caudatus</name>
    <name type="common">Priapulid worm</name>
    <dbReference type="NCBI Taxonomy" id="37621"/>
    <lineage>
        <taxon>Eukaryota</taxon>
        <taxon>Metazoa</taxon>
        <taxon>Ecdysozoa</taxon>
        <taxon>Scalidophora</taxon>
        <taxon>Priapulida</taxon>
        <taxon>Priapulimorpha</taxon>
        <taxon>Priapulimorphida</taxon>
        <taxon>Priapulidae</taxon>
        <taxon>Priapulus</taxon>
    </lineage>
</organism>
<evidence type="ECO:0000256" key="9">
    <source>
        <dbReference type="ARBA" id="ARBA00023010"/>
    </source>
</evidence>
<dbReference type="InterPro" id="IPR019049">
    <property type="entry name" value="Nucleoporin_prot_Ndc1/Nup"/>
</dbReference>
<evidence type="ECO:0000313" key="17">
    <source>
        <dbReference type="RefSeq" id="XP_014663312.1"/>
    </source>
</evidence>
<feature type="transmembrane region" description="Helical" evidence="13">
    <location>
        <begin position="258"/>
        <end position="283"/>
    </location>
</feature>
<feature type="transmembrane region" description="Helical" evidence="13">
    <location>
        <begin position="226"/>
        <end position="246"/>
    </location>
</feature>
<dbReference type="RefSeq" id="XP_014663309.1">
    <property type="nucleotide sequence ID" value="XM_014807823.1"/>
</dbReference>